<reference evidence="2 3" key="1">
    <citation type="submission" date="2020-04" db="EMBL/GenBank/DDBJ databases">
        <authorList>
            <person name="Yin C."/>
        </authorList>
    </citation>
    <scope>NUCLEOTIDE SEQUENCE [LARGE SCALE GENOMIC DNA]</scope>
    <source>
        <strain evidence="2 3">Ak56</strain>
    </source>
</reference>
<organism evidence="2 3">
    <name type="scientific">Chitinophaga eiseniae</name>
    <dbReference type="NCBI Taxonomy" id="634771"/>
    <lineage>
        <taxon>Bacteria</taxon>
        <taxon>Pseudomonadati</taxon>
        <taxon>Bacteroidota</taxon>
        <taxon>Chitinophagia</taxon>
        <taxon>Chitinophagales</taxon>
        <taxon>Chitinophagaceae</taxon>
        <taxon>Chitinophaga</taxon>
    </lineage>
</organism>
<gene>
    <name evidence="2" type="ORF">HGH91_01985</name>
</gene>
<protein>
    <submittedName>
        <fullName evidence="2">SDR family oxidoreductase</fullName>
    </submittedName>
</protein>
<proteinExistence type="predicted"/>
<dbReference type="GO" id="GO:0004029">
    <property type="term" value="F:aldehyde dehydrogenase (NAD+) activity"/>
    <property type="evidence" value="ECO:0007669"/>
    <property type="project" value="TreeGrafter"/>
</dbReference>
<dbReference type="GO" id="GO:0005737">
    <property type="term" value="C:cytoplasm"/>
    <property type="evidence" value="ECO:0007669"/>
    <property type="project" value="TreeGrafter"/>
</dbReference>
<evidence type="ECO:0000259" key="1">
    <source>
        <dbReference type="Pfam" id="PF01370"/>
    </source>
</evidence>
<dbReference type="Proteomes" id="UP000552864">
    <property type="component" value="Unassembled WGS sequence"/>
</dbReference>
<evidence type="ECO:0000313" key="2">
    <source>
        <dbReference type="EMBL" id="NLR77373.1"/>
    </source>
</evidence>
<dbReference type="PANTHER" id="PTHR48079">
    <property type="entry name" value="PROTEIN YEEZ"/>
    <property type="match status" value="1"/>
</dbReference>
<dbReference type="Pfam" id="PF01370">
    <property type="entry name" value="Epimerase"/>
    <property type="match status" value="1"/>
</dbReference>
<dbReference type="PANTHER" id="PTHR48079:SF6">
    <property type="entry name" value="NAD(P)-BINDING DOMAIN-CONTAINING PROTEIN-RELATED"/>
    <property type="match status" value="1"/>
</dbReference>
<dbReference type="AlphaFoldDB" id="A0A847SCA7"/>
<accession>A0A847SCA7</accession>
<dbReference type="CDD" id="cd05262">
    <property type="entry name" value="SDR_a7"/>
    <property type="match status" value="1"/>
</dbReference>
<sequence length="297" mass="31169">MRVFVTGATGFIGTAVVQELLQAGHEVTGLARSDAAARLLEAAGAAVHRGDINDRDSLQSGAAAADGVIHLAFIHDFANFEASCEADRGAISALGAALEGSHRPLLITSGTSLVHTGDIATENDVSAASPRTIPRAASEELALSLVARGVRASIVRLPPTVHGEGDHGFVPALINIAREKGVAAFIGDGSNRWPAVHRFDAARVFRLVLEKGAAGARYHAVAEEGIPTRDIAAMIGKGLQLPAESTSPEAAPDHFGWMARFFSLDVPASGKLTREQLGWQPAHPTLMADLDRPVYFK</sequence>
<dbReference type="InterPro" id="IPR001509">
    <property type="entry name" value="Epimerase_deHydtase"/>
</dbReference>
<comment type="caution">
    <text evidence="2">The sequence shown here is derived from an EMBL/GenBank/DDBJ whole genome shotgun (WGS) entry which is preliminary data.</text>
</comment>
<dbReference type="RefSeq" id="WP_168736779.1">
    <property type="nucleotide sequence ID" value="NZ_JABAHZ010000001.1"/>
</dbReference>
<dbReference type="Gene3D" id="3.40.50.720">
    <property type="entry name" value="NAD(P)-binding Rossmann-like Domain"/>
    <property type="match status" value="1"/>
</dbReference>
<keyword evidence="3" id="KW-1185">Reference proteome</keyword>
<dbReference type="SUPFAM" id="SSF51735">
    <property type="entry name" value="NAD(P)-binding Rossmann-fold domains"/>
    <property type="match status" value="1"/>
</dbReference>
<dbReference type="EMBL" id="JABAHZ010000001">
    <property type="protein sequence ID" value="NLR77373.1"/>
    <property type="molecule type" value="Genomic_DNA"/>
</dbReference>
<evidence type="ECO:0000313" key="3">
    <source>
        <dbReference type="Proteomes" id="UP000552864"/>
    </source>
</evidence>
<feature type="domain" description="NAD-dependent epimerase/dehydratase" evidence="1">
    <location>
        <begin position="3"/>
        <end position="218"/>
    </location>
</feature>
<dbReference type="InterPro" id="IPR036291">
    <property type="entry name" value="NAD(P)-bd_dom_sf"/>
</dbReference>
<dbReference type="InterPro" id="IPR051783">
    <property type="entry name" value="NAD(P)-dependent_oxidoreduct"/>
</dbReference>
<name>A0A847SCA7_9BACT</name>